<sequence length="63" mass="7361">MLDGQEGNHVFVHFSEILPDPIRLPNGFRFLKEGQKVEFDLFEFPNIIDSQRSTAKNEQILEE</sequence>
<organism evidence="2 3">
    <name type="scientific">Paenibacillus odorifer</name>
    <dbReference type="NCBI Taxonomy" id="189426"/>
    <lineage>
        <taxon>Bacteria</taxon>
        <taxon>Bacillati</taxon>
        <taxon>Bacillota</taxon>
        <taxon>Bacilli</taxon>
        <taxon>Bacillales</taxon>
        <taxon>Paenibacillaceae</taxon>
        <taxon>Paenibacillus</taxon>
    </lineage>
</organism>
<dbReference type="Proteomes" id="UP000187425">
    <property type="component" value="Unassembled WGS sequence"/>
</dbReference>
<protein>
    <recommendedName>
        <fullName evidence="1">CSD domain-containing protein</fullName>
    </recommendedName>
</protein>
<proteinExistence type="predicted"/>
<dbReference type="EMBL" id="MPTW01000045">
    <property type="protein sequence ID" value="OME64155.1"/>
    <property type="molecule type" value="Genomic_DNA"/>
</dbReference>
<dbReference type="InterPro" id="IPR012340">
    <property type="entry name" value="NA-bd_OB-fold"/>
</dbReference>
<dbReference type="GO" id="GO:0003676">
    <property type="term" value="F:nucleic acid binding"/>
    <property type="evidence" value="ECO:0007669"/>
    <property type="project" value="InterPro"/>
</dbReference>
<dbReference type="InterPro" id="IPR002059">
    <property type="entry name" value="CSP_DNA-bd"/>
</dbReference>
<evidence type="ECO:0000259" key="1">
    <source>
        <dbReference type="Pfam" id="PF00313"/>
    </source>
</evidence>
<accession>A0A1R0Z7L3</accession>
<dbReference type="AlphaFoldDB" id="A0A1R0Z7L3"/>
<comment type="caution">
    <text evidence="2">The sequence shown here is derived from an EMBL/GenBank/DDBJ whole genome shotgun (WGS) entry which is preliminary data.</text>
</comment>
<evidence type="ECO:0000313" key="2">
    <source>
        <dbReference type="EMBL" id="OME64155.1"/>
    </source>
</evidence>
<gene>
    <name evidence="2" type="ORF">BSK65_29810</name>
</gene>
<dbReference type="Gene3D" id="2.40.50.140">
    <property type="entry name" value="Nucleic acid-binding proteins"/>
    <property type="match status" value="1"/>
</dbReference>
<dbReference type="Pfam" id="PF00313">
    <property type="entry name" value="CSD"/>
    <property type="match status" value="1"/>
</dbReference>
<reference evidence="2 3" key="1">
    <citation type="submission" date="2016-11" db="EMBL/GenBank/DDBJ databases">
        <title>Paenibacillus species isolates.</title>
        <authorList>
            <person name="Beno S.M."/>
        </authorList>
    </citation>
    <scope>NUCLEOTIDE SEQUENCE [LARGE SCALE GENOMIC DNA]</scope>
    <source>
        <strain evidence="2 3">FSL H7-0443</strain>
    </source>
</reference>
<evidence type="ECO:0000313" key="3">
    <source>
        <dbReference type="Proteomes" id="UP000187425"/>
    </source>
</evidence>
<name>A0A1R0Z7L3_9BACL</name>
<feature type="domain" description="CSD" evidence="1">
    <location>
        <begin position="7"/>
        <end position="43"/>
    </location>
</feature>